<dbReference type="Gene3D" id="1.10.260.40">
    <property type="entry name" value="lambda repressor-like DNA-binding domains"/>
    <property type="match status" value="1"/>
</dbReference>
<evidence type="ECO:0000313" key="2">
    <source>
        <dbReference type="Proteomes" id="UP001548189"/>
    </source>
</evidence>
<dbReference type="InterPro" id="IPR010982">
    <property type="entry name" value="Lambda_DNA-bd_dom_sf"/>
</dbReference>
<organism evidence="1 2">
    <name type="scientific">Aliikangiella maris</name>
    <dbReference type="NCBI Taxonomy" id="3162458"/>
    <lineage>
        <taxon>Bacteria</taxon>
        <taxon>Pseudomonadati</taxon>
        <taxon>Pseudomonadota</taxon>
        <taxon>Gammaproteobacteria</taxon>
        <taxon>Oceanospirillales</taxon>
        <taxon>Pleioneaceae</taxon>
        <taxon>Aliikangiella</taxon>
    </lineage>
</organism>
<dbReference type="Proteomes" id="UP001548189">
    <property type="component" value="Unassembled WGS sequence"/>
</dbReference>
<dbReference type="InterPro" id="IPR010744">
    <property type="entry name" value="Phage_CI_N"/>
</dbReference>
<protein>
    <submittedName>
        <fullName evidence="1">Helix-turn-helix domain-containing protein</fullName>
    </submittedName>
</protein>
<gene>
    <name evidence="1" type="ORF">ABVT43_06895</name>
</gene>
<dbReference type="Pfam" id="PF07022">
    <property type="entry name" value="Phage_CI_repr"/>
    <property type="match status" value="1"/>
</dbReference>
<reference evidence="1 2" key="1">
    <citation type="submission" date="2024-06" db="EMBL/GenBank/DDBJ databases">
        <authorList>
            <person name="Li F."/>
        </authorList>
    </citation>
    <scope>NUCLEOTIDE SEQUENCE [LARGE SCALE GENOMIC DNA]</scope>
    <source>
        <strain evidence="1 2">GXAS 311</strain>
    </source>
</reference>
<keyword evidence="2" id="KW-1185">Reference proteome</keyword>
<sequence length="150" mass="16836">MNNTVILDFEEVIQRLKKKLGEKSDRALARALSMSDSGVAVARKSQSLPIIPIVNTCIEQEISLDEIFLGNTKRESSNLTNTMFTQAELIHVSNMVDGVLERVLENKKLPIDRQFSIFKTLRPHLIEAAFANNLDEMIVKAIAEATLRLV</sequence>
<evidence type="ECO:0000313" key="1">
    <source>
        <dbReference type="EMBL" id="MET1254844.1"/>
    </source>
</evidence>
<accession>A0ABV2BSE7</accession>
<dbReference type="EMBL" id="JBEVCJ010000006">
    <property type="protein sequence ID" value="MET1254844.1"/>
    <property type="molecule type" value="Genomic_DNA"/>
</dbReference>
<proteinExistence type="predicted"/>
<name>A0ABV2BSE7_9GAMM</name>
<comment type="caution">
    <text evidence="1">The sequence shown here is derived from an EMBL/GenBank/DDBJ whole genome shotgun (WGS) entry which is preliminary data.</text>
</comment>